<reference evidence="3 4" key="1">
    <citation type="submission" date="2018-08" db="EMBL/GenBank/DDBJ databases">
        <title>A genome reference for cultivated species of the human gut microbiota.</title>
        <authorList>
            <person name="Zou Y."/>
            <person name="Xue W."/>
            <person name="Luo G."/>
        </authorList>
    </citation>
    <scope>NUCLEOTIDE SEQUENCE [LARGE SCALE GENOMIC DNA]</scope>
    <source>
        <strain evidence="3 4">TF08-14</strain>
    </source>
</reference>
<dbReference type="PANTHER" id="PTHR46558:SF11">
    <property type="entry name" value="HTH-TYPE TRANSCRIPTIONAL REGULATOR XRE"/>
    <property type="match status" value="1"/>
</dbReference>
<keyword evidence="1" id="KW-0238">DNA-binding</keyword>
<dbReference type="Gene3D" id="1.10.260.40">
    <property type="entry name" value="lambda repressor-like DNA-binding domains"/>
    <property type="match status" value="1"/>
</dbReference>
<dbReference type="GO" id="GO:0003677">
    <property type="term" value="F:DNA binding"/>
    <property type="evidence" value="ECO:0007669"/>
    <property type="project" value="UniProtKB-KW"/>
</dbReference>
<dbReference type="RefSeq" id="WP_009141363.1">
    <property type="nucleotide sequence ID" value="NZ_CABKQG010000003.1"/>
</dbReference>
<comment type="caution">
    <text evidence="3">The sequence shown here is derived from an EMBL/GenBank/DDBJ whole genome shotgun (WGS) entry which is preliminary data.</text>
</comment>
<evidence type="ECO:0000256" key="1">
    <source>
        <dbReference type="ARBA" id="ARBA00023125"/>
    </source>
</evidence>
<organism evidence="3 4">
    <name type="scientific">Collinsella tanakaei</name>
    <dbReference type="NCBI Taxonomy" id="626935"/>
    <lineage>
        <taxon>Bacteria</taxon>
        <taxon>Bacillati</taxon>
        <taxon>Actinomycetota</taxon>
        <taxon>Coriobacteriia</taxon>
        <taxon>Coriobacteriales</taxon>
        <taxon>Coriobacteriaceae</taxon>
        <taxon>Collinsella</taxon>
    </lineage>
</organism>
<evidence type="ECO:0000313" key="3">
    <source>
        <dbReference type="EMBL" id="RGL12323.1"/>
    </source>
</evidence>
<protein>
    <submittedName>
        <fullName evidence="3">XRE family transcriptional regulator</fullName>
    </submittedName>
</protein>
<dbReference type="Proteomes" id="UP000260943">
    <property type="component" value="Unassembled WGS sequence"/>
</dbReference>
<evidence type="ECO:0000259" key="2">
    <source>
        <dbReference type="PROSITE" id="PS50943"/>
    </source>
</evidence>
<evidence type="ECO:0000313" key="4">
    <source>
        <dbReference type="Proteomes" id="UP000260943"/>
    </source>
</evidence>
<dbReference type="AlphaFoldDB" id="A0A3E4QZT7"/>
<name>A0A3E4QZT7_9ACTN</name>
<accession>A0A3E4QZT7</accession>
<feature type="domain" description="HTH cro/C1-type" evidence="2">
    <location>
        <begin position="12"/>
        <end position="66"/>
    </location>
</feature>
<proteinExistence type="predicted"/>
<gene>
    <name evidence="3" type="ORF">DXC81_01320</name>
</gene>
<dbReference type="GeneID" id="62759039"/>
<sequence length="74" mass="8152">MPFDKEELAGNLRAFRAKRRMSQQSVADAIGVDQITISNYENAVSGMSFENAWALADLFGVTLDDLGGRKISEQ</sequence>
<dbReference type="InterPro" id="IPR010982">
    <property type="entry name" value="Lambda_DNA-bd_dom_sf"/>
</dbReference>
<dbReference type="Pfam" id="PF01381">
    <property type="entry name" value="HTH_3"/>
    <property type="match status" value="1"/>
</dbReference>
<dbReference type="SMART" id="SM00530">
    <property type="entry name" value="HTH_XRE"/>
    <property type="match status" value="1"/>
</dbReference>
<dbReference type="PROSITE" id="PS50943">
    <property type="entry name" value="HTH_CROC1"/>
    <property type="match status" value="1"/>
</dbReference>
<dbReference type="CDD" id="cd00093">
    <property type="entry name" value="HTH_XRE"/>
    <property type="match status" value="1"/>
</dbReference>
<dbReference type="EMBL" id="QSRJ01000001">
    <property type="protein sequence ID" value="RGL12323.1"/>
    <property type="molecule type" value="Genomic_DNA"/>
</dbReference>
<dbReference type="InterPro" id="IPR001387">
    <property type="entry name" value="Cro/C1-type_HTH"/>
</dbReference>
<dbReference type="PANTHER" id="PTHR46558">
    <property type="entry name" value="TRACRIPTIONAL REGULATORY PROTEIN-RELATED-RELATED"/>
    <property type="match status" value="1"/>
</dbReference>
<dbReference type="SUPFAM" id="SSF47413">
    <property type="entry name" value="lambda repressor-like DNA-binding domains"/>
    <property type="match status" value="1"/>
</dbReference>